<dbReference type="PANTHER" id="PTHR10302:SF23">
    <property type="entry name" value="PROTEIN OSB4, CHLOROPLASTIC"/>
    <property type="match status" value="1"/>
</dbReference>
<protein>
    <recommendedName>
        <fullName evidence="6">Protein OSB3, chloroplastic/mitochondrial</fullName>
    </recommendedName>
</protein>
<evidence type="ECO:0000256" key="2">
    <source>
        <dbReference type="PROSITE-ProRule" id="PRU00252"/>
    </source>
</evidence>
<evidence type="ECO:0000313" key="5">
    <source>
        <dbReference type="Proteomes" id="UP000075243"/>
    </source>
</evidence>
<feature type="region of interest" description="Disordered" evidence="3">
    <location>
        <begin position="515"/>
        <end position="535"/>
    </location>
</feature>
<dbReference type="InterPro" id="IPR000424">
    <property type="entry name" value="Primosome_PriB/ssb"/>
</dbReference>
<gene>
    <name evidence="4" type="ORF">KK1_015804</name>
</gene>
<dbReference type="SUPFAM" id="SSF50249">
    <property type="entry name" value="Nucleic acid-binding proteins"/>
    <property type="match status" value="1"/>
</dbReference>
<keyword evidence="1 2" id="KW-0238">DNA-binding</keyword>
<proteinExistence type="predicted"/>
<dbReference type="Gramene" id="C.cajan_15359.t">
    <property type="protein sequence ID" value="C.cajan_15359.t"/>
    <property type="gene ID" value="C.cajan_15359"/>
</dbReference>
<dbReference type="PANTHER" id="PTHR10302">
    <property type="entry name" value="SINGLE-STRANDED DNA-BINDING PROTEIN"/>
    <property type="match status" value="1"/>
</dbReference>
<dbReference type="PROSITE" id="PS50935">
    <property type="entry name" value="SSB"/>
    <property type="match status" value="1"/>
</dbReference>
<evidence type="ECO:0000256" key="1">
    <source>
        <dbReference type="ARBA" id="ARBA00023125"/>
    </source>
</evidence>
<evidence type="ECO:0000256" key="3">
    <source>
        <dbReference type="SAM" id="MobiDB-lite"/>
    </source>
</evidence>
<organism evidence="4 5">
    <name type="scientific">Cajanus cajan</name>
    <name type="common">Pigeon pea</name>
    <name type="synonym">Cajanus indicus</name>
    <dbReference type="NCBI Taxonomy" id="3821"/>
    <lineage>
        <taxon>Eukaryota</taxon>
        <taxon>Viridiplantae</taxon>
        <taxon>Streptophyta</taxon>
        <taxon>Embryophyta</taxon>
        <taxon>Tracheophyta</taxon>
        <taxon>Spermatophyta</taxon>
        <taxon>Magnoliopsida</taxon>
        <taxon>eudicotyledons</taxon>
        <taxon>Gunneridae</taxon>
        <taxon>Pentapetalae</taxon>
        <taxon>rosids</taxon>
        <taxon>fabids</taxon>
        <taxon>Fabales</taxon>
        <taxon>Fabaceae</taxon>
        <taxon>Papilionoideae</taxon>
        <taxon>50 kb inversion clade</taxon>
        <taxon>NPAAA clade</taxon>
        <taxon>indigoferoid/millettioid clade</taxon>
        <taxon>Phaseoleae</taxon>
        <taxon>Cajanus</taxon>
    </lineage>
</organism>
<evidence type="ECO:0000313" key="4">
    <source>
        <dbReference type="EMBL" id="KYP60349.1"/>
    </source>
</evidence>
<dbReference type="InterPro" id="IPR012340">
    <property type="entry name" value="NA-bd_OB-fold"/>
</dbReference>
<sequence>MNSSVRGVLMLRRDSSVLNLIVRYYAARKSKSVFPRPPEIPFQPKLSNAVNLIGQVHSPIQFQTSHDGNHVWAATVITRQHSPLSPYLQIPVIFEGDLAHTAVAHLKLNDFIHIAGHLTADPPNLQHPTPPQISFQVMVQTLNFVQGIPQLDNATPAISNKKTFPFPDGELLFINTSTPKWLKEKLESMAFDLKPEPKHSISNAKKNPSTLTSSWTDLLDNPTQWSDFRDKKLKGLVNPKYPDFKRKDGSVSLWLNNATTWVLPKLEGLEFGSPVAKSNKAKDFKGGDESWNDLVQNLSKWWDNRLDKRNEKAPDFKHKETGKALWLDNSPSWVSSKLPPVKPKQNGELLFINTSTPKWLKEKLESMTFDLKPEPKHSISNAKKNPSTLTSSWTDVLDNPMQWSDFRDKKLKGLVNPKYPNFKRKDGSVSLWLNNATTWVLPKLEGLEFDSPVAKSNKAKDFKGGDESWNDLVQNPSKWWDNRLDKRNEKAPDFKHKETGKVLWLNNSPSWVLSKLPPVKPKQSVETGRKQTLVS</sequence>
<dbReference type="GO" id="GO:0003697">
    <property type="term" value="F:single-stranded DNA binding"/>
    <property type="evidence" value="ECO:0007669"/>
    <property type="project" value="InterPro"/>
</dbReference>
<dbReference type="GO" id="GO:0006264">
    <property type="term" value="P:mitochondrial DNA replication"/>
    <property type="evidence" value="ECO:0007669"/>
    <property type="project" value="TreeGrafter"/>
</dbReference>
<dbReference type="InterPro" id="IPR011344">
    <property type="entry name" value="ssDNA-bd"/>
</dbReference>
<keyword evidence="5" id="KW-1185">Reference proteome</keyword>
<dbReference type="STRING" id="3821.A0A151SZY6"/>
<dbReference type="OMA" id="HSISNAK"/>
<reference evidence="4 5" key="1">
    <citation type="journal article" date="2012" name="Nat. Biotechnol.">
        <title>Draft genome sequence of pigeonpea (Cajanus cajan), an orphan legume crop of resource-poor farmers.</title>
        <authorList>
            <person name="Varshney R.K."/>
            <person name="Chen W."/>
            <person name="Li Y."/>
            <person name="Bharti A.K."/>
            <person name="Saxena R.K."/>
            <person name="Schlueter J.A."/>
            <person name="Donoghue M.T."/>
            <person name="Azam S."/>
            <person name="Fan G."/>
            <person name="Whaley A.M."/>
            <person name="Farmer A.D."/>
            <person name="Sheridan J."/>
            <person name="Iwata A."/>
            <person name="Tuteja R."/>
            <person name="Penmetsa R.V."/>
            <person name="Wu W."/>
            <person name="Upadhyaya H.D."/>
            <person name="Yang S.P."/>
            <person name="Shah T."/>
            <person name="Saxena K.B."/>
            <person name="Michael T."/>
            <person name="McCombie W.R."/>
            <person name="Yang B."/>
            <person name="Zhang G."/>
            <person name="Yang H."/>
            <person name="Wang J."/>
            <person name="Spillane C."/>
            <person name="Cook D.R."/>
            <person name="May G.D."/>
            <person name="Xu X."/>
            <person name="Jackson S.A."/>
        </authorList>
    </citation>
    <scope>NUCLEOTIDE SEQUENCE [LARGE SCALE GENOMIC DNA]</scope>
    <source>
        <strain evidence="5">cv. Asha</strain>
    </source>
</reference>
<accession>A0A151SZY6</accession>
<dbReference type="Proteomes" id="UP000075243">
    <property type="component" value="Chromosome 10"/>
</dbReference>
<dbReference type="GO" id="GO:0042645">
    <property type="term" value="C:mitochondrial nucleoid"/>
    <property type="evidence" value="ECO:0007669"/>
    <property type="project" value="TreeGrafter"/>
</dbReference>
<dbReference type="AlphaFoldDB" id="A0A151SZY6"/>
<feature type="compositionally biased region" description="Polar residues" evidence="3">
    <location>
        <begin position="524"/>
        <end position="535"/>
    </location>
</feature>
<evidence type="ECO:0008006" key="6">
    <source>
        <dbReference type="Google" id="ProtNLM"/>
    </source>
</evidence>
<name>A0A151SZY6_CAJCA</name>
<dbReference type="EMBL" id="CM003612">
    <property type="protein sequence ID" value="KYP60349.1"/>
    <property type="molecule type" value="Genomic_DNA"/>
</dbReference>